<dbReference type="Proteomes" id="UP000887579">
    <property type="component" value="Unplaced"/>
</dbReference>
<proteinExistence type="predicted"/>
<sequence length="300" mass="31764">MEWLLPSLNNAKLLQSLNSSSFGSSAASSTASDLPPPPSLSMEPEERLNNDNNNIITLDDESDEDDDGPPMLDRAVPVVAPPKRSSSIINVPVSKEQFSIIEAHKDDKPQTLLEALQKFNESRRQPSSASASALLSTLPTTPLSSLAGSSNQFINNSNPATAAALTRLLPALLKKPVTPLAALPKKTAPTIPVFSFKKPIVLRPKSSATNSSSATSSTVSTSSNPSNYSTTLPSSTSTTSESNPSFSISIKETMNPLLESLIAAASKKQSPKSLEANEKPPILTDFSDDVGEKCDSEKSK</sequence>
<evidence type="ECO:0000313" key="1">
    <source>
        <dbReference type="Proteomes" id="UP000887579"/>
    </source>
</evidence>
<name>A0AC34F564_9BILA</name>
<evidence type="ECO:0000313" key="2">
    <source>
        <dbReference type="WBParaSite" id="ES5_v2.g12189.t1"/>
    </source>
</evidence>
<protein>
    <submittedName>
        <fullName evidence="2">Uncharacterized protein</fullName>
    </submittedName>
</protein>
<accession>A0AC34F564</accession>
<organism evidence="1 2">
    <name type="scientific">Panagrolaimus sp. ES5</name>
    <dbReference type="NCBI Taxonomy" id="591445"/>
    <lineage>
        <taxon>Eukaryota</taxon>
        <taxon>Metazoa</taxon>
        <taxon>Ecdysozoa</taxon>
        <taxon>Nematoda</taxon>
        <taxon>Chromadorea</taxon>
        <taxon>Rhabditida</taxon>
        <taxon>Tylenchina</taxon>
        <taxon>Panagrolaimomorpha</taxon>
        <taxon>Panagrolaimoidea</taxon>
        <taxon>Panagrolaimidae</taxon>
        <taxon>Panagrolaimus</taxon>
    </lineage>
</organism>
<dbReference type="WBParaSite" id="ES5_v2.g12189.t1">
    <property type="protein sequence ID" value="ES5_v2.g12189.t1"/>
    <property type="gene ID" value="ES5_v2.g12189"/>
</dbReference>
<reference evidence="2" key="1">
    <citation type="submission" date="2022-11" db="UniProtKB">
        <authorList>
            <consortium name="WormBaseParasite"/>
        </authorList>
    </citation>
    <scope>IDENTIFICATION</scope>
</reference>